<gene>
    <name evidence="5" type="ORF">N791_08935</name>
</gene>
<dbReference type="GO" id="GO:0046872">
    <property type="term" value="F:metal ion binding"/>
    <property type="evidence" value="ECO:0007669"/>
    <property type="project" value="UniProtKB-KW"/>
</dbReference>
<dbReference type="SUPFAM" id="SSF51556">
    <property type="entry name" value="Metallo-dependent hydrolases"/>
    <property type="match status" value="1"/>
</dbReference>
<dbReference type="STRING" id="1385515.GCA_000423325_01133"/>
<protein>
    <submittedName>
        <fullName evidence="5">DNAase</fullName>
    </submittedName>
</protein>
<dbReference type="EMBL" id="AVBH01000019">
    <property type="protein sequence ID" value="KGO99372.1"/>
    <property type="molecule type" value="Genomic_DNA"/>
</dbReference>
<dbReference type="PROSITE" id="PS01137">
    <property type="entry name" value="TATD_1"/>
    <property type="match status" value="1"/>
</dbReference>
<feature type="binding site" evidence="4">
    <location>
        <position position="11"/>
    </location>
    <ligand>
        <name>a divalent metal cation</name>
        <dbReference type="ChEBI" id="CHEBI:60240"/>
        <label>1</label>
    </ligand>
</feature>
<accession>A0A0A0MAZ1</accession>
<dbReference type="PANTHER" id="PTHR46124">
    <property type="entry name" value="D-AMINOACYL-TRNA DEACYLASE"/>
    <property type="match status" value="1"/>
</dbReference>
<dbReference type="GO" id="GO:0016788">
    <property type="term" value="F:hydrolase activity, acting on ester bonds"/>
    <property type="evidence" value="ECO:0007669"/>
    <property type="project" value="InterPro"/>
</dbReference>
<reference evidence="5 6" key="1">
    <citation type="submission" date="2013-08" db="EMBL/GenBank/DDBJ databases">
        <title>Genomic analysis of Lysobacter defluvii.</title>
        <authorList>
            <person name="Wang Q."/>
            <person name="Wang G."/>
        </authorList>
    </citation>
    <scope>NUCLEOTIDE SEQUENCE [LARGE SCALE GENOMIC DNA]</scope>
    <source>
        <strain evidence="5 6">IMMIB APB-9</strain>
    </source>
</reference>
<dbReference type="eggNOG" id="COG0084">
    <property type="taxonomic scope" value="Bacteria"/>
</dbReference>
<dbReference type="PIRSF" id="PIRSF005902">
    <property type="entry name" value="DNase_TatD"/>
    <property type="match status" value="1"/>
</dbReference>
<dbReference type="FunFam" id="3.20.20.140:FF:000005">
    <property type="entry name" value="TatD family hydrolase"/>
    <property type="match status" value="1"/>
</dbReference>
<evidence type="ECO:0000256" key="2">
    <source>
        <dbReference type="ARBA" id="ARBA00022723"/>
    </source>
</evidence>
<dbReference type="InterPro" id="IPR032466">
    <property type="entry name" value="Metal_Hydrolase"/>
</dbReference>
<evidence type="ECO:0000256" key="4">
    <source>
        <dbReference type="PIRSR" id="PIRSR005902-1"/>
    </source>
</evidence>
<dbReference type="CDD" id="cd01310">
    <property type="entry name" value="TatD_DNAse"/>
    <property type="match status" value="1"/>
</dbReference>
<sequence length="263" mass="28362">MQPDLVDSHCHIDVADFEPDRGEVLSRARRAGVRRIVVPAIAADGWDHLEATCAGHPGLFPAYGLHPMFLDRHRPGHLDALADRIARPGVVAVGECGLDHFVPGLDHAVQLEFFEAQLRLARDAGLPVIVHARRAVDEVTAAIRRIGGLRGVVHSFSGSAQQAQTLWDLGFLVGIGGPVTWPRAQRLRRLVSSMPLEFLLLETDAPDQPGAGNRGQRNEPGYLPVVLDVVAELRGQDRDDVARATTANAERLFGGLALPAPAA</sequence>
<comment type="caution">
    <text evidence="5">The sequence shown here is derived from an EMBL/GenBank/DDBJ whole genome shotgun (WGS) entry which is preliminary data.</text>
</comment>
<organism evidence="5 6">
    <name type="scientific">Lysobacter defluvii IMMIB APB-9 = DSM 18482</name>
    <dbReference type="NCBI Taxonomy" id="1385515"/>
    <lineage>
        <taxon>Bacteria</taxon>
        <taxon>Pseudomonadati</taxon>
        <taxon>Pseudomonadota</taxon>
        <taxon>Gammaproteobacteria</taxon>
        <taxon>Lysobacterales</taxon>
        <taxon>Lysobacteraceae</taxon>
        <taxon>Novilysobacter</taxon>
    </lineage>
</organism>
<keyword evidence="2 4" id="KW-0479">Metal-binding</keyword>
<evidence type="ECO:0000313" key="5">
    <source>
        <dbReference type="EMBL" id="KGO99372.1"/>
    </source>
</evidence>
<dbReference type="RefSeq" id="WP_027069557.1">
    <property type="nucleotide sequence ID" value="NZ_AUHT01000006.1"/>
</dbReference>
<evidence type="ECO:0000313" key="6">
    <source>
        <dbReference type="Proteomes" id="UP000030003"/>
    </source>
</evidence>
<dbReference type="Gene3D" id="3.20.20.140">
    <property type="entry name" value="Metal-dependent hydrolases"/>
    <property type="match status" value="1"/>
</dbReference>
<feature type="binding site" evidence="4">
    <location>
        <position position="154"/>
    </location>
    <ligand>
        <name>a divalent metal cation</name>
        <dbReference type="ChEBI" id="CHEBI:60240"/>
        <label>2</label>
    </ligand>
</feature>
<dbReference type="PROSITE" id="PS01091">
    <property type="entry name" value="TATD_3"/>
    <property type="match status" value="1"/>
</dbReference>
<dbReference type="PROSITE" id="PS01090">
    <property type="entry name" value="TATD_2"/>
    <property type="match status" value="1"/>
</dbReference>
<keyword evidence="6" id="KW-1185">Reference proteome</keyword>
<evidence type="ECO:0000256" key="1">
    <source>
        <dbReference type="ARBA" id="ARBA00009275"/>
    </source>
</evidence>
<dbReference type="InterPro" id="IPR001130">
    <property type="entry name" value="TatD-like"/>
</dbReference>
<proteinExistence type="inferred from homology"/>
<feature type="binding site" evidence="4">
    <location>
        <position position="131"/>
    </location>
    <ligand>
        <name>a divalent metal cation</name>
        <dbReference type="ChEBI" id="CHEBI:60240"/>
        <label>2</label>
    </ligand>
</feature>
<dbReference type="InterPro" id="IPR018228">
    <property type="entry name" value="DNase_TatD-rel_CS"/>
</dbReference>
<dbReference type="PANTHER" id="PTHR46124:SF3">
    <property type="entry name" value="HYDROLASE"/>
    <property type="match status" value="1"/>
</dbReference>
<evidence type="ECO:0000256" key="3">
    <source>
        <dbReference type="ARBA" id="ARBA00022801"/>
    </source>
</evidence>
<dbReference type="Pfam" id="PF01026">
    <property type="entry name" value="TatD_DNase"/>
    <property type="match status" value="1"/>
</dbReference>
<comment type="similarity">
    <text evidence="1">Belongs to the metallo-dependent hydrolases superfamily. TatD-type hydrolase family.</text>
</comment>
<feature type="binding site" evidence="4">
    <location>
        <position position="95"/>
    </location>
    <ligand>
        <name>a divalent metal cation</name>
        <dbReference type="ChEBI" id="CHEBI:60240"/>
        <label>1</label>
    </ligand>
</feature>
<dbReference type="OrthoDB" id="9810005at2"/>
<feature type="binding site" evidence="4">
    <location>
        <position position="9"/>
    </location>
    <ligand>
        <name>a divalent metal cation</name>
        <dbReference type="ChEBI" id="CHEBI:60240"/>
        <label>1</label>
    </ligand>
</feature>
<dbReference type="AlphaFoldDB" id="A0A0A0MAZ1"/>
<name>A0A0A0MAZ1_9GAMM</name>
<keyword evidence="3" id="KW-0378">Hydrolase</keyword>
<dbReference type="Proteomes" id="UP000030003">
    <property type="component" value="Unassembled WGS sequence"/>
</dbReference>
<dbReference type="GO" id="GO:0005829">
    <property type="term" value="C:cytosol"/>
    <property type="evidence" value="ECO:0007669"/>
    <property type="project" value="TreeGrafter"/>
</dbReference>
<feature type="binding site" evidence="4">
    <location>
        <position position="204"/>
    </location>
    <ligand>
        <name>a divalent metal cation</name>
        <dbReference type="ChEBI" id="CHEBI:60240"/>
        <label>1</label>
    </ligand>
</feature>